<name>A0ABW5XCQ9_9FLAO</name>
<dbReference type="RefSeq" id="WP_251742359.1">
    <property type="nucleotide sequence ID" value="NZ_JBHUOJ010000038.1"/>
</dbReference>
<evidence type="ECO:0000313" key="2">
    <source>
        <dbReference type="Proteomes" id="UP001597438"/>
    </source>
</evidence>
<protein>
    <submittedName>
        <fullName evidence="1">Carboxypeptidase-like regulatory domain-containing protein</fullName>
    </submittedName>
</protein>
<accession>A0ABW5XCQ9</accession>
<evidence type="ECO:0000313" key="1">
    <source>
        <dbReference type="EMBL" id="MFD2835183.1"/>
    </source>
</evidence>
<dbReference type="SUPFAM" id="SSF49464">
    <property type="entry name" value="Carboxypeptidase regulatory domain-like"/>
    <property type="match status" value="1"/>
</dbReference>
<organism evidence="1 2">
    <name type="scientific">Christiangramia antarctica</name>
    <dbReference type="NCBI Taxonomy" id="2058158"/>
    <lineage>
        <taxon>Bacteria</taxon>
        <taxon>Pseudomonadati</taxon>
        <taxon>Bacteroidota</taxon>
        <taxon>Flavobacteriia</taxon>
        <taxon>Flavobacteriales</taxon>
        <taxon>Flavobacteriaceae</taxon>
        <taxon>Christiangramia</taxon>
    </lineage>
</organism>
<dbReference type="Pfam" id="PF13715">
    <property type="entry name" value="CarbopepD_reg_2"/>
    <property type="match status" value="1"/>
</dbReference>
<dbReference type="Gene3D" id="2.60.40.1120">
    <property type="entry name" value="Carboxypeptidase-like, regulatory domain"/>
    <property type="match status" value="1"/>
</dbReference>
<dbReference type="InterPro" id="IPR008969">
    <property type="entry name" value="CarboxyPept-like_regulatory"/>
</dbReference>
<comment type="caution">
    <text evidence="1">The sequence shown here is derived from an EMBL/GenBank/DDBJ whole genome shotgun (WGS) entry which is preliminary data.</text>
</comment>
<sequence length="424" mass="48949">MEKIKTLNFAGYFRNFAPILLLFFITSTGFAFQDDRDFNEYSGEILNNKNGKAISSAYLSLNNSNISTVSNTDGEFSLKVPKDLMDATVTVSVLGFQSKTLPLDFFKVEGTEVRLIENVEELSEVTLYKATNARLLVQDMLAKKDENYLSDESIMTSFYRETIKKGWTNVSLSEAVVKIAKSPYNSSKKDLVSLYKARKSTDYDKLDTIALKLKGGPFNTLFLDMMKYTEYVLRDEMLDSYNFSFDQPTKINDRYMYVVDFKEIDESDPWYYGKLFIDAETSTLVKADYSLNVDDKKKAEMMFVKKKPSGSKVYPTELNYQVDYAQNGDKWHYAYGRAQMEYVVNWKKKIFNSKYKIDSEMVVTNWEKYAGDNWRSENTLIRPNIVMVDDVSGFNDADFWGSSNIIEPEKSIQNAIDKIKRKLD</sequence>
<proteinExistence type="predicted"/>
<dbReference type="EMBL" id="JBHUOJ010000038">
    <property type="protein sequence ID" value="MFD2835183.1"/>
    <property type="molecule type" value="Genomic_DNA"/>
</dbReference>
<keyword evidence="2" id="KW-1185">Reference proteome</keyword>
<dbReference type="Proteomes" id="UP001597438">
    <property type="component" value="Unassembled WGS sequence"/>
</dbReference>
<gene>
    <name evidence="1" type="ORF">ACFSYS_17970</name>
</gene>
<reference evidence="2" key="1">
    <citation type="journal article" date="2019" name="Int. J. Syst. Evol. Microbiol.">
        <title>The Global Catalogue of Microorganisms (GCM) 10K type strain sequencing project: providing services to taxonomists for standard genome sequencing and annotation.</title>
        <authorList>
            <consortium name="The Broad Institute Genomics Platform"/>
            <consortium name="The Broad Institute Genome Sequencing Center for Infectious Disease"/>
            <person name="Wu L."/>
            <person name="Ma J."/>
        </authorList>
    </citation>
    <scope>NUCLEOTIDE SEQUENCE [LARGE SCALE GENOMIC DNA]</scope>
    <source>
        <strain evidence="2">KCTC 52925</strain>
    </source>
</reference>